<sequence length="83" mass="9450">MSARDSNAPHYAAALVEDWARDWVLGPRYLECRHCEGRQPFDSAARAITFAWHKEKCPNLIRGERYPLQVLRTALDTVSPVPA</sequence>
<proteinExistence type="predicted"/>
<evidence type="ECO:0000313" key="1">
    <source>
        <dbReference type="EMBL" id="QSB42497.1"/>
    </source>
</evidence>
<accession>A0ABX7K499</accession>
<evidence type="ECO:0000313" key="2">
    <source>
        <dbReference type="Proteomes" id="UP000663249"/>
    </source>
</evidence>
<reference evidence="1 2" key="1">
    <citation type="submission" date="2021-02" db="EMBL/GenBank/DDBJ databases">
        <title>Genomic and phenotypic characterization of Pseudomonas hygromyciniae, a novel bacterial species discovered from a commercially purchased antibiotic vial.</title>
        <authorList>
            <person name="Turner T.L."/>
            <person name="Mitra S.D."/>
            <person name="Kochan T.J."/>
            <person name="Pincus N.B."/>
            <person name="Lebrun-Corbin M."/>
            <person name="Cheung B."/>
            <person name="Gatesy S.W."/>
            <person name="Afzal T."/>
            <person name="Ozer E.A."/>
            <person name="Hauser A.R."/>
        </authorList>
    </citation>
    <scope>NUCLEOTIDE SEQUENCE [LARGE SCALE GENOMIC DNA]</scope>
    <source>
        <strain evidence="1 2">SDM007</strain>
        <plasmid evidence="1 2">pSDM007</plasmid>
    </source>
</reference>
<gene>
    <name evidence="1" type="ORF">JTY93_28440</name>
</gene>
<dbReference type="Proteomes" id="UP000663249">
    <property type="component" value="Plasmid pSDM007"/>
</dbReference>
<protein>
    <submittedName>
        <fullName evidence="1">Uncharacterized protein</fullName>
    </submittedName>
</protein>
<dbReference type="RefSeq" id="WP_169990594.1">
    <property type="nucleotide sequence ID" value="NZ_CP070507.1"/>
</dbReference>
<dbReference type="EMBL" id="CP070507">
    <property type="protein sequence ID" value="QSB42497.1"/>
    <property type="molecule type" value="Genomic_DNA"/>
</dbReference>
<keyword evidence="2" id="KW-1185">Reference proteome</keyword>
<organism evidence="1 2">
    <name type="scientific">Pseudomonas hygromyciniae</name>
    <dbReference type="NCBI Taxonomy" id="2812000"/>
    <lineage>
        <taxon>Bacteria</taxon>
        <taxon>Pseudomonadati</taxon>
        <taxon>Pseudomonadota</taxon>
        <taxon>Gammaproteobacteria</taxon>
        <taxon>Pseudomonadales</taxon>
        <taxon>Pseudomonadaceae</taxon>
        <taxon>Pseudomonas</taxon>
    </lineage>
</organism>
<geneLocation type="plasmid" evidence="1 2">
    <name>pSDM007</name>
</geneLocation>
<name>A0ABX7K499_9PSED</name>
<keyword evidence="1" id="KW-0614">Plasmid</keyword>